<dbReference type="EnsemblProtists" id="PYU1_T000706">
    <property type="protein sequence ID" value="PYU1_T000706"/>
    <property type="gene ID" value="PYU1_G000706"/>
</dbReference>
<dbReference type="VEuPathDB" id="FungiDB:PYU1_G000706"/>
<dbReference type="eggNOG" id="ENOG502S97K">
    <property type="taxonomic scope" value="Eukaryota"/>
</dbReference>
<keyword evidence="2" id="KW-1185">Reference proteome</keyword>
<dbReference type="HOGENOM" id="CLU_1059494_0_0_1"/>
<name>K3W6W5_GLOUD</name>
<accession>K3W6W5</accession>
<dbReference type="InParanoid" id="K3W6W5"/>
<dbReference type="EMBL" id="GL376620">
    <property type="status" value="NOT_ANNOTATED_CDS"/>
    <property type="molecule type" value="Genomic_DNA"/>
</dbReference>
<sequence length="269" mass="29478">MEEMAAMLNEYAGGLQQSFSTVFDRVGQSLAQSAQMMQMMNDVMEAALLQNLRLEHAFDPAARELHATIENCSQILLGEITLSVYVDGSNAAEADAQACVSSQSFTSFGPGDQHIVRVPIQAEQVAGRCELTFKSPGTHAPLHKSCPFRISLFQTVQFEAVRRENVRIHPSTQCTSAKVALHRLRDVLRLSPLDAMVTADAGSYRVAVHEQGDARLQRAFFLSISRSSDGAGSEVAVAAEHNSDEAMHDTDALRLQCDALLRELEELMK</sequence>
<proteinExistence type="predicted"/>
<dbReference type="AlphaFoldDB" id="K3W6W5"/>
<dbReference type="OMA" id="SPFRVFY"/>
<evidence type="ECO:0000313" key="2">
    <source>
        <dbReference type="Proteomes" id="UP000019132"/>
    </source>
</evidence>
<organism evidence="1 2">
    <name type="scientific">Globisporangium ultimum (strain ATCC 200006 / CBS 805.95 / DAOM BR144)</name>
    <name type="common">Pythium ultimum</name>
    <dbReference type="NCBI Taxonomy" id="431595"/>
    <lineage>
        <taxon>Eukaryota</taxon>
        <taxon>Sar</taxon>
        <taxon>Stramenopiles</taxon>
        <taxon>Oomycota</taxon>
        <taxon>Peronosporomycetes</taxon>
        <taxon>Pythiales</taxon>
        <taxon>Pythiaceae</taxon>
        <taxon>Globisporangium</taxon>
    </lineage>
</organism>
<dbReference type="Proteomes" id="UP000019132">
    <property type="component" value="Unassembled WGS sequence"/>
</dbReference>
<reference evidence="1" key="3">
    <citation type="submission" date="2015-02" db="UniProtKB">
        <authorList>
            <consortium name="EnsemblProtists"/>
        </authorList>
    </citation>
    <scope>IDENTIFICATION</scope>
    <source>
        <strain evidence="1">DAOM BR144</strain>
    </source>
</reference>
<reference evidence="2" key="1">
    <citation type="journal article" date="2010" name="Genome Biol.">
        <title>Genome sequence of the necrotrophic plant pathogen Pythium ultimum reveals original pathogenicity mechanisms and effector repertoire.</title>
        <authorList>
            <person name="Levesque C.A."/>
            <person name="Brouwer H."/>
            <person name="Cano L."/>
            <person name="Hamilton J.P."/>
            <person name="Holt C."/>
            <person name="Huitema E."/>
            <person name="Raffaele S."/>
            <person name="Robideau G.P."/>
            <person name="Thines M."/>
            <person name="Win J."/>
            <person name="Zerillo M.M."/>
            <person name="Beakes G.W."/>
            <person name="Boore J.L."/>
            <person name="Busam D."/>
            <person name="Dumas B."/>
            <person name="Ferriera S."/>
            <person name="Fuerstenberg S.I."/>
            <person name="Gachon C.M."/>
            <person name="Gaulin E."/>
            <person name="Govers F."/>
            <person name="Grenville-Briggs L."/>
            <person name="Horner N."/>
            <person name="Hostetler J."/>
            <person name="Jiang R.H."/>
            <person name="Johnson J."/>
            <person name="Krajaejun T."/>
            <person name="Lin H."/>
            <person name="Meijer H.J."/>
            <person name="Moore B."/>
            <person name="Morris P."/>
            <person name="Phuntmart V."/>
            <person name="Puiu D."/>
            <person name="Shetty J."/>
            <person name="Stajich J.E."/>
            <person name="Tripathy S."/>
            <person name="Wawra S."/>
            <person name="van West P."/>
            <person name="Whitty B.R."/>
            <person name="Coutinho P.M."/>
            <person name="Henrissat B."/>
            <person name="Martin F."/>
            <person name="Thomas P.D."/>
            <person name="Tyler B.M."/>
            <person name="De Vries R.P."/>
            <person name="Kamoun S."/>
            <person name="Yandell M."/>
            <person name="Tisserat N."/>
            <person name="Buell C.R."/>
        </authorList>
    </citation>
    <scope>NUCLEOTIDE SEQUENCE</scope>
    <source>
        <strain evidence="2">DAOM:BR144</strain>
    </source>
</reference>
<protein>
    <submittedName>
        <fullName evidence="1">Uncharacterized protein</fullName>
    </submittedName>
</protein>
<evidence type="ECO:0000313" key="1">
    <source>
        <dbReference type="EnsemblProtists" id="PYU1_T000706"/>
    </source>
</evidence>
<reference evidence="2" key="2">
    <citation type="submission" date="2010-04" db="EMBL/GenBank/DDBJ databases">
        <authorList>
            <person name="Buell R."/>
            <person name="Hamilton J."/>
            <person name="Hostetler J."/>
        </authorList>
    </citation>
    <scope>NUCLEOTIDE SEQUENCE [LARGE SCALE GENOMIC DNA]</scope>
    <source>
        <strain evidence="2">DAOM:BR144</strain>
    </source>
</reference>